<proteinExistence type="predicted"/>
<evidence type="ECO:0000313" key="2">
    <source>
        <dbReference type="Proteomes" id="UP000053144"/>
    </source>
</evidence>
<organism evidence="1 2">
    <name type="scientific">Phaseolus angularis</name>
    <name type="common">Azuki bean</name>
    <name type="synonym">Vigna angularis</name>
    <dbReference type="NCBI Taxonomy" id="3914"/>
    <lineage>
        <taxon>Eukaryota</taxon>
        <taxon>Viridiplantae</taxon>
        <taxon>Streptophyta</taxon>
        <taxon>Embryophyta</taxon>
        <taxon>Tracheophyta</taxon>
        <taxon>Spermatophyta</taxon>
        <taxon>Magnoliopsida</taxon>
        <taxon>eudicotyledons</taxon>
        <taxon>Gunneridae</taxon>
        <taxon>Pentapetalae</taxon>
        <taxon>rosids</taxon>
        <taxon>fabids</taxon>
        <taxon>Fabales</taxon>
        <taxon>Fabaceae</taxon>
        <taxon>Papilionoideae</taxon>
        <taxon>50 kb inversion clade</taxon>
        <taxon>NPAAA clade</taxon>
        <taxon>indigoferoid/millettioid clade</taxon>
        <taxon>Phaseoleae</taxon>
        <taxon>Vigna</taxon>
    </lineage>
</organism>
<gene>
    <name evidence="1" type="ORF">LR48_Vigan05g127900</name>
</gene>
<dbReference type="EMBL" id="CM003375">
    <property type="protein sequence ID" value="KOM43674.1"/>
    <property type="molecule type" value="Genomic_DNA"/>
</dbReference>
<dbReference type="Proteomes" id="UP000053144">
    <property type="component" value="Chromosome 5"/>
</dbReference>
<dbReference type="AlphaFoldDB" id="A0A0L9UMA4"/>
<protein>
    <submittedName>
        <fullName evidence="1">Uncharacterized protein</fullName>
    </submittedName>
</protein>
<evidence type="ECO:0000313" key="1">
    <source>
        <dbReference type="EMBL" id="KOM43674.1"/>
    </source>
</evidence>
<dbReference type="Gramene" id="KOM43674">
    <property type="protein sequence ID" value="KOM43674"/>
    <property type="gene ID" value="LR48_Vigan05g127900"/>
</dbReference>
<sequence length="60" mass="6488">MKADNGGIGCSEGALRVMQAVTTLNGLMKDIMKLKEAYKGRVKKLKSVWKGCIGSKEEEG</sequence>
<name>A0A0L9UMA4_PHAAN</name>
<accession>A0A0L9UMA4</accession>
<reference evidence="2" key="1">
    <citation type="journal article" date="2015" name="Proc. Natl. Acad. Sci. U.S.A.">
        <title>Genome sequencing of adzuki bean (Vigna angularis) provides insight into high starch and low fat accumulation and domestication.</title>
        <authorList>
            <person name="Yang K."/>
            <person name="Tian Z."/>
            <person name="Chen C."/>
            <person name="Luo L."/>
            <person name="Zhao B."/>
            <person name="Wang Z."/>
            <person name="Yu L."/>
            <person name="Li Y."/>
            <person name="Sun Y."/>
            <person name="Li W."/>
            <person name="Chen Y."/>
            <person name="Li Y."/>
            <person name="Zhang Y."/>
            <person name="Ai D."/>
            <person name="Zhao J."/>
            <person name="Shang C."/>
            <person name="Ma Y."/>
            <person name="Wu B."/>
            <person name="Wang M."/>
            <person name="Gao L."/>
            <person name="Sun D."/>
            <person name="Zhang P."/>
            <person name="Guo F."/>
            <person name="Wang W."/>
            <person name="Li Y."/>
            <person name="Wang J."/>
            <person name="Varshney R.K."/>
            <person name="Wang J."/>
            <person name="Ling H.Q."/>
            <person name="Wan P."/>
        </authorList>
    </citation>
    <scope>NUCLEOTIDE SEQUENCE</scope>
    <source>
        <strain evidence="2">cv. Jingnong 6</strain>
    </source>
</reference>